<dbReference type="CDD" id="cd18032">
    <property type="entry name" value="DEXHc_RE_I_III_res"/>
    <property type="match status" value="1"/>
</dbReference>
<name>A0A844H8D9_9RHOB</name>
<protein>
    <submittedName>
        <fullName evidence="3">DEAD/DEAH box helicase</fullName>
    </submittedName>
</protein>
<dbReference type="Pfam" id="PF04313">
    <property type="entry name" value="HSDR_N"/>
    <property type="match status" value="1"/>
</dbReference>
<dbReference type="Pfam" id="PF04851">
    <property type="entry name" value="ResIII"/>
    <property type="match status" value="1"/>
</dbReference>
<dbReference type="Proteomes" id="UP000442533">
    <property type="component" value="Unassembled WGS sequence"/>
</dbReference>
<dbReference type="CDD" id="cd18799">
    <property type="entry name" value="SF2_C_EcoAI-like"/>
    <property type="match status" value="1"/>
</dbReference>
<dbReference type="GO" id="GO:0003677">
    <property type="term" value="F:DNA binding"/>
    <property type="evidence" value="ECO:0007669"/>
    <property type="project" value="UniProtKB-KW"/>
</dbReference>
<dbReference type="GO" id="GO:0004386">
    <property type="term" value="F:helicase activity"/>
    <property type="evidence" value="ECO:0007669"/>
    <property type="project" value="UniProtKB-KW"/>
</dbReference>
<proteinExistence type="predicted"/>
<gene>
    <name evidence="3" type="ORF">GL279_15850</name>
</gene>
<dbReference type="Gene3D" id="3.40.50.300">
    <property type="entry name" value="P-loop containing nucleotide triphosphate hydrolases"/>
    <property type="match status" value="2"/>
</dbReference>
<dbReference type="GO" id="GO:0005524">
    <property type="term" value="F:ATP binding"/>
    <property type="evidence" value="ECO:0007669"/>
    <property type="project" value="UniProtKB-KW"/>
</dbReference>
<keyword evidence="3" id="KW-0378">Hydrolase</keyword>
<dbReference type="InterPro" id="IPR013670">
    <property type="entry name" value="EcoEI_R_C_dom"/>
</dbReference>
<feature type="compositionally biased region" description="Acidic residues" evidence="1">
    <location>
        <begin position="564"/>
        <end position="576"/>
    </location>
</feature>
<dbReference type="InterPro" id="IPR027417">
    <property type="entry name" value="P-loop_NTPase"/>
</dbReference>
<dbReference type="AlphaFoldDB" id="A0A844H8D9"/>
<dbReference type="PANTHER" id="PTHR47396:SF1">
    <property type="entry name" value="ATP-DEPENDENT HELICASE IRC3-RELATED"/>
    <property type="match status" value="1"/>
</dbReference>
<dbReference type="SMART" id="SM00487">
    <property type="entry name" value="DEXDc"/>
    <property type="match status" value="1"/>
</dbReference>
<reference evidence="3 4" key="1">
    <citation type="submission" date="2019-11" db="EMBL/GenBank/DDBJ databases">
        <authorList>
            <person name="Dong K."/>
        </authorList>
    </citation>
    <scope>NUCLEOTIDE SEQUENCE [LARGE SCALE GENOMIC DNA]</scope>
    <source>
        <strain evidence="3 4">JCM 17370</strain>
    </source>
</reference>
<dbReference type="SUPFAM" id="SSF52540">
    <property type="entry name" value="P-loop containing nucleoside triphosphate hydrolases"/>
    <property type="match status" value="1"/>
</dbReference>
<dbReference type="GO" id="GO:0005829">
    <property type="term" value="C:cytosol"/>
    <property type="evidence" value="ECO:0007669"/>
    <property type="project" value="TreeGrafter"/>
</dbReference>
<sequence length="790" mass="89430">MNEADTCRKLVVPKLQEAGWDDRPHAINEQRTFTDGRIVFVGGRARRGKQKRADYVLRYNPDFPIAVVEAKARYRHAADGLQQAKDYAEILGLKFAYATNGAEIVEFDYTTGIERMLDAFPSPDELWARQRAAEGLNDPLTAERLLTPSFPDRAKPLRYYQEIAVNRAVQAVLQGRKRILLTLCTGAGKTAVAFQISWKLWSARWNGKGVNRTPKVLFLADRNVLVDDPMAKDFSPFGDARHKIAGGIAVKSRDMYFAIYQSIARDENRPGLYREYPRDFFDLIIVDECHRGSARDDSNWREILEWFEPATQIGMTATPRREENVDTYTYFGDPLYEYSLAQGIADGFLAPYRVHRVITDYDAAGWRPSRGELDRYGREVPDNEYQTRDFERVVALRARTRAIARHLADFMAETDRMAKTIVFCVDQEHALEMRQALAELNADLVRDNPDYVCRVTADEGDIGRGHLSKFQDVETDTPVILTTSQLLTTGVDAPTCKNVVLARTVGSMPEFKQIIGRGTRLRPDYGKLAFNIIDYTGTATRMFADPAFDGEPVREAESVINEDGETIEEHEAEDVAPEPGDIPEGPEPPLGDPEPEPEPGPRKFYVDGGEVSVVRHLVYELDAEGKKLACRQLTDYTGDKVRTLYPNASELRSDWLDPERRAEIVEQLEEKGIDLDTLAEAVGKPEADPFDLLCHLAYNTPLRTRRERADRLLREQDAFLARFGPDARKVLDAVLEKYAEHGSAQFKLPDILEVPPFNEWGNVIEIARRFGGGKELRSAVTELQRLLYIA</sequence>
<dbReference type="InterPro" id="IPR006935">
    <property type="entry name" value="Helicase/UvrB_N"/>
</dbReference>
<organism evidence="3 4">
    <name type="scientific">Paracoccus limosus</name>
    <dbReference type="NCBI Taxonomy" id="913252"/>
    <lineage>
        <taxon>Bacteria</taxon>
        <taxon>Pseudomonadati</taxon>
        <taxon>Pseudomonadota</taxon>
        <taxon>Alphaproteobacteria</taxon>
        <taxon>Rhodobacterales</taxon>
        <taxon>Paracoccaceae</taxon>
        <taxon>Paracoccus</taxon>
    </lineage>
</organism>
<dbReference type="Pfam" id="PF08463">
    <property type="entry name" value="EcoEI_R_C"/>
    <property type="match status" value="1"/>
</dbReference>
<dbReference type="GO" id="GO:0009035">
    <property type="term" value="F:type I site-specific deoxyribonuclease activity"/>
    <property type="evidence" value="ECO:0007669"/>
    <property type="project" value="UniProtKB-EC"/>
</dbReference>
<evidence type="ECO:0000259" key="2">
    <source>
        <dbReference type="PROSITE" id="PS51192"/>
    </source>
</evidence>
<dbReference type="GO" id="GO:0009307">
    <property type="term" value="P:DNA restriction-modification system"/>
    <property type="evidence" value="ECO:0007669"/>
    <property type="project" value="UniProtKB-KW"/>
</dbReference>
<evidence type="ECO:0000313" key="4">
    <source>
        <dbReference type="Proteomes" id="UP000442533"/>
    </source>
</evidence>
<evidence type="ECO:0000256" key="1">
    <source>
        <dbReference type="SAM" id="MobiDB-lite"/>
    </source>
</evidence>
<comment type="caution">
    <text evidence="3">The sequence shown here is derived from an EMBL/GenBank/DDBJ whole genome shotgun (WGS) entry which is preliminary data.</text>
</comment>
<dbReference type="InterPro" id="IPR050742">
    <property type="entry name" value="Helicase_Restrict-Modif_Enz"/>
</dbReference>
<keyword evidence="3" id="KW-0347">Helicase</keyword>
<keyword evidence="4" id="KW-1185">Reference proteome</keyword>
<dbReference type="PROSITE" id="PS51192">
    <property type="entry name" value="HELICASE_ATP_BIND_1"/>
    <property type="match status" value="1"/>
</dbReference>
<feature type="domain" description="Helicase ATP-binding" evidence="2">
    <location>
        <begin position="170"/>
        <end position="337"/>
    </location>
</feature>
<accession>A0A844H8D9</accession>
<dbReference type="PANTHER" id="PTHR47396">
    <property type="entry name" value="TYPE I RESTRICTION ENZYME ECOKI R PROTEIN"/>
    <property type="match status" value="1"/>
</dbReference>
<feature type="region of interest" description="Disordered" evidence="1">
    <location>
        <begin position="564"/>
        <end position="604"/>
    </location>
</feature>
<keyword evidence="3" id="KW-0547">Nucleotide-binding</keyword>
<dbReference type="EMBL" id="WMIF01000028">
    <property type="protein sequence ID" value="MTH36074.1"/>
    <property type="molecule type" value="Genomic_DNA"/>
</dbReference>
<dbReference type="InterPro" id="IPR014001">
    <property type="entry name" value="Helicase_ATP-bd"/>
</dbReference>
<keyword evidence="3" id="KW-0067">ATP-binding</keyword>
<dbReference type="RefSeq" id="WP_211371340.1">
    <property type="nucleotide sequence ID" value="NZ_WMIF01000028.1"/>
</dbReference>
<evidence type="ECO:0000313" key="3">
    <source>
        <dbReference type="EMBL" id="MTH36074.1"/>
    </source>
</evidence>
<dbReference type="InterPro" id="IPR007409">
    <property type="entry name" value="Restrct_endonuc_type1_HsdR_N"/>
</dbReference>
<dbReference type="NCBIfam" id="NF046051">
    <property type="entry name" value="restrict_EcoAI"/>
    <property type="match status" value="1"/>
</dbReference>
<dbReference type="Gene3D" id="3.90.1570.30">
    <property type="match status" value="1"/>
</dbReference>